<evidence type="ECO:0000256" key="21">
    <source>
        <dbReference type="ARBA" id="ARBA00048822"/>
    </source>
</evidence>
<dbReference type="Gene3D" id="3.30.70.360">
    <property type="match status" value="1"/>
</dbReference>
<dbReference type="InterPro" id="IPR002933">
    <property type="entry name" value="Peptidase_M20"/>
</dbReference>
<feature type="binding site" evidence="28">
    <location>
        <position position="166"/>
    </location>
    <ligand>
        <name>Zn(2+)</name>
        <dbReference type="ChEBI" id="CHEBI:29105"/>
        <label>1</label>
    </ligand>
</feature>
<comment type="catalytic activity">
    <reaction evidence="19">
        <text>N-(9Z-octadecenoyl)-L-serine + H2O = L-serine + (9Z)-octadecenoate</text>
        <dbReference type="Rhea" id="RHEA:51352"/>
        <dbReference type="ChEBI" id="CHEBI:15377"/>
        <dbReference type="ChEBI" id="CHEBI:30823"/>
        <dbReference type="ChEBI" id="CHEBI:33384"/>
        <dbReference type="ChEBI" id="CHEBI:134031"/>
    </reaction>
    <physiologicalReaction direction="left-to-right" evidence="19">
        <dbReference type="Rhea" id="RHEA:51353"/>
    </physiologicalReaction>
</comment>
<evidence type="ECO:0000256" key="16">
    <source>
        <dbReference type="ARBA" id="ARBA00048380"/>
    </source>
</evidence>
<feature type="binding site" evidence="28">
    <location>
        <position position="482"/>
    </location>
    <ligand>
        <name>Zn(2+)</name>
        <dbReference type="ChEBI" id="CHEBI:29105"/>
        <label>1</label>
    </ligand>
</feature>
<evidence type="ECO:0000256" key="23">
    <source>
        <dbReference type="ARBA" id="ARBA00048840"/>
    </source>
</evidence>
<dbReference type="GO" id="GO:0006508">
    <property type="term" value="P:proteolysis"/>
    <property type="evidence" value="ECO:0007669"/>
    <property type="project" value="UniProtKB-KW"/>
</dbReference>
<dbReference type="Pfam" id="PF07687">
    <property type="entry name" value="M20_dimer"/>
    <property type="match status" value="1"/>
</dbReference>
<comment type="catalytic activity">
    <reaction evidence="12">
        <text>N-(9Z-octadecenoyl)-L-tyrosine + H2O = L-tyrosine + (9Z)-octadecenoate</text>
        <dbReference type="Rhea" id="RHEA:64184"/>
        <dbReference type="ChEBI" id="CHEBI:15377"/>
        <dbReference type="ChEBI" id="CHEBI:30823"/>
        <dbReference type="ChEBI" id="CHEBI:58315"/>
        <dbReference type="ChEBI" id="CHEBI:149734"/>
    </reaction>
    <physiologicalReaction direction="left-to-right" evidence="12">
        <dbReference type="Rhea" id="RHEA:64185"/>
    </physiologicalReaction>
</comment>
<name>A0A6I8QWF6_XENTR</name>
<keyword evidence="29" id="KW-0472">Membrane</keyword>
<evidence type="ECO:0000256" key="22">
    <source>
        <dbReference type="ARBA" id="ARBA00048827"/>
    </source>
</evidence>
<feature type="binding site" evidence="28">
    <location>
        <position position="227"/>
    </location>
    <ligand>
        <name>Zn(2+)</name>
        <dbReference type="ChEBI" id="CHEBI:29105"/>
        <label>2</label>
    </ligand>
</feature>
<organism evidence="31">
    <name type="scientific">Xenopus tropicalis</name>
    <name type="common">Western clawed frog</name>
    <name type="synonym">Silurana tropicalis</name>
    <dbReference type="NCBI Taxonomy" id="8364"/>
    <lineage>
        <taxon>Eukaryota</taxon>
        <taxon>Metazoa</taxon>
        <taxon>Chordata</taxon>
        <taxon>Craniata</taxon>
        <taxon>Vertebrata</taxon>
        <taxon>Euteleostomi</taxon>
        <taxon>Amphibia</taxon>
        <taxon>Batrachia</taxon>
        <taxon>Anura</taxon>
        <taxon>Pipoidea</taxon>
        <taxon>Pipidae</taxon>
        <taxon>Xenopodinae</taxon>
        <taxon>Xenopus</taxon>
        <taxon>Silurana</taxon>
    </lineage>
</organism>
<comment type="catalytic activity">
    <reaction evidence="11">
        <text>N-octadecanoyl-L-phenylalanine + H2O = octadecanoate + L-phenylalanine</text>
        <dbReference type="Rhea" id="RHEA:64128"/>
        <dbReference type="ChEBI" id="CHEBI:15377"/>
        <dbReference type="ChEBI" id="CHEBI:25629"/>
        <dbReference type="ChEBI" id="CHEBI:58095"/>
        <dbReference type="ChEBI" id="CHEBI:149700"/>
    </reaction>
    <physiologicalReaction direction="left-to-right" evidence="11">
        <dbReference type="Rhea" id="RHEA:64129"/>
    </physiologicalReaction>
</comment>
<comment type="function">
    <text evidence="8">Secreted enzyme that regulates the endogenous N-fatty acyl amino acid (NAAs) tissue and circulating levels by functioning as a bidirectional NAA synthase/hydrolase. It condenses free fatty acids and free amino acids to generate NAAs and bidirectionally catalyzes the reverse hydrolysis reaction. Some of these NAAs stimulate oxidative metabolism via mitochondrial uncoupling, increasing energy expenditure in a UPC1-independent manner. Thereby, this secreted protein may indirectly regulate whole body energy expenditure. PM20D1 circulates in tight association with both low- and high-density (LDL and HDL,respectively) lipoprotein particles.</text>
</comment>
<dbReference type="Gene3D" id="3.40.630.10">
    <property type="entry name" value="Zn peptidases"/>
    <property type="match status" value="1"/>
</dbReference>
<dbReference type="Xenbase" id="XB-GENE-996553">
    <property type="gene designation" value="pm20d1"/>
</dbReference>
<dbReference type="GO" id="GO:0005576">
    <property type="term" value="C:extracellular region"/>
    <property type="evidence" value="ECO:0007669"/>
    <property type="project" value="UniProtKB-ARBA"/>
</dbReference>
<comment type="pathway">
    <text evidence="1">Lipid metabolism; fatty acid metabolism.</text>
</comment>
<dbReference type="PANTHER" id="PTHR45962:SF1">
    <property type="entry name" value="N-FATTY-ACYL-AMINO ACID SYNTHASE_HYDROLASE PM20D1"/>
    <property type="match status" value="1"/>
</dbReference>
<keyword evidence="3" id="KW-0645">Protease</keyword>
<feature type="active site" description="Proton acceptor" evidence="27">
    <location>
        <position position="200"/>
    </location>
</feature>
<evidence type="ECO:0000256" key="27">
    <source>
        <dbReference type="PIRSR" id="PIRSR037217-1"/>
    </source>
</evidence>
<dbReference type="Ensembl" id="ENSXETT00000093073">
    <property type="protein sequence ID" value="ENSXETP00000073967"/>
    <property type="gene ID" value="ENSXETG00000005950"/>
</dbReference>
<evidence type="ECO:0000259" key="30">
    <source>
        <dbReference type="Pfam" id="PF07687"/>
    </source>
</evidence>
<dbReference type="AlphaFoldDB" id="A0A6I8QWF6"/>
<comment type="catalytic activity">
    <reaction evidence="24">
        <text>L-phenylalanine + (9Z)-octadecenoate = N-(9Z-octadecenoyl)-L-phenylalanine + H2O</text>
        <dbReference type="Rhea" id="RHEA:51300"/>
        <dbReference type="ChEBI" id="CHEBI:15377"/>
        <dbReference type="ChEBI" id="CHEBI:30823"/>
        <dbReference type="ChEBI" id="CHEBI:58095"/>
        <dbReference type="ChEBI" id="CHEBI:134020"/>
    </reaction>
    <physiologicalReaction direction="left-to-right" evidence="24">
        <dbReference type="Rhea" id="RHEA:51301"/>
    </physiologicalReaction>
    <physiologicalReaction direction="right-to-left" evidence="24">
        <dbReference type="Rhea" id="RHEA:51302"/>
    </physiologicalReaction>
</comment>
<comment type="catalytic activity">
    <reaction evidence="23">
        <text>an N-acyl-aromatic L-alpha-amino acid + H2O = an aromatic L-alpha-amino acid + a carboxylate</text>
        <dbReference type="Rhea" id="RHEA:54184"/>
        <dbReference type="ChEBI" id="CHEBI:15377"/>
        <dbReference type="ChEBI" id="CHEBI:29067"/>
        <dbReference type="ChEBI" id="CHEBI:84824"/>
        <dbReference type="ChEBI" id="CHEBI:138093"/>
        <dbReference type="EC" id="3.5.1.114"/>
    </reaction>
    <physiologicalReaction direction="left-to-right" evidence="23">
        <dbReference type="Rhea" id="RHEA:54185"/>
    </physiologicalReaction>
    <physiologicalReaction direction="right-to-left" evidence="23">
        <dbReference type="Rhea" id="RHEA:54186"/>
    </physiologicalReaction>
</comment>
<evidence type="ECO:0000256" key="9">
    <source>
        <dbReference type="ARBA" id="ARBA00047450"/>
    </source>
</evidence>
<dbReference type="GO" id="GO:0004181">
    <property type="term" value="F:metallocarboxypeptidase activity"/>
    <property type="evidence" value="ECO:0007669"/>
    <property type="project" value="InterPro"/>
</dbReference>
<evidence type="ECO:0000256" key="6">
    <source>
        <dbReference type="ARBA" id="ARBA00022833"/>
    </source>
</evidence>
<dbReference type="GO" id="GO:0043605">
    <property type="term" value="P:amide catabolic process"/>
    <property type="evidence" value="ECO:0007669"/>
    <property type="project" value="UniProtKB-ARBA"/>
</dbReference>
<evidence type="ECO:0000256" key="12">
    <source>
        <dbReference type="ARBA" id="ARBA00047866"/>
    </source>
</evidence>
<evidence type="ECO:0000256" key="8">
    <source>
        <dbReference type="ARBA" id="ARBA00046147"/>
    </source>
</evidence>
<evidence type="ECO:0000256" key="28">
    <source>
        <dbReference type="PIRSR" id="PIRSR037217-2"/>
    </source>
</evidence>
<comment type="catalytic activity">
    <reaction evidence="16">
        <text>N-(9Z-octadecenoyl)-L-asparagine + H2O = L-asparagine + (9Z)-octadecenoate</text>
        <dbReference type="Rhea" id="RHEA:64136"/>
        <dbReference type="ChEBI" id="CHEBI:15377"/>
        <dbReference type="ChEBI" id="CHEBI:30823"/>
        <dbReference type="ChEBI" id="CHEBI:58048"/>
        <dbReference type="ChEBI" id="CHEBI:149730"/>
    </reaction>
    <physiologicalReaction direction="left-to-right" evidence="16">
        <dbReference type="Rhea" id="RHEA:64137"/>
    </physiologicalReaction>
</comment>
<evidence type="ECO:0000256" key="18">
    <source>
        <dbReference type="ARBA" id="ARBA00048579"/>
    </source>
</evidence>
<evidence type="ECO:0000256" key="7">
    <source>
        <dbReference type="ARBA" id="ARBA00034698"/>
    </source>
</evidence>
<evidence type="ECO:0000256" key="25">
    <source>
        <dbReference type="ARBA" id="ARBA00049100"/>
    </source>
</evidence>
<dbReference type="GO" id="GO:0006520">
    <property type="term" value="P:amino acid metabolic process"/>
    <property type="evidence" value="ECO:0007669"/>
    <property type="project" value="UniProtKB-ARBA"/>
</dbReference>
<feature type="active site" evidence="27">
    <location>
        <position position="136"/>
    </location>
</feature>
<dbReference type="Gene3D" id="1.10.150.900">
    <property type="match status" value="1"/>
</dbReference>
<comment type="catalytic activity">
    <reaction evidence="22">
        <text>N-(9Z-octadecenoyl)-L-leucine + H2O = L-leucine + (9Z)-octadecenoate</text>
        <dbReference type="Rhea" id="RHEA:51360"/>
        <dbReference type="ChEBI" id="CHEBI:15377"/>
        <dbReference type="ChEBI" id="CHEBI:30823"/>
        <dbReference type="ChEBI" id="CHEBI:57427"/>
        <dbReference type="ChEBI" id="CHEBI:134035"/>
    </reaction>
    <physiologicalReaction direction="left-to-right" evidence="22">
        <dbReference type="Rhea" id="RHEA:51361"/>
    </physiologicalReaction>
    <physiologicalReaction direction="right-to-left" evidence="22">
        <dbReference type="Rhea" id="RHEA:51362"/>
    </physiologicalReaction>
</comment>
<dbReference type="FunFam" id="3.40.630.10:FF:000027">
    <property type="entry name" value="N-fatty-acyl-amino acid synthase/hydrolase PM20D1"/>
    <property type="match status" value="1"/>
</dbReference>
<keyword evidence="6 28" id="KW-0862">Zinc</keyword>
<feature type="binding site" evidence="28">
    <location>
        <position position="166"/>
    </location>
    <ligand>
        <name>Zn(2+)</name>
        <dbReference type="ChEBI" id="CHEBI:29105"/>
        <label>2</label>
    </ligand>
</feature>
<dbReference type="GeneTree" id="ENSGT00940000156659"/>
<sequence length="522" mass="57997">MAVSRWKAVGSTLLAAFLVGLVVLIAVLLIRTYTLPTAVRKWNRNESLITELAEKERKQLVEALKGAIRIPTVSFSEEEQNTTALREFGEYIQKVFPQVFSSSLIQHEVLGGYSHLFKVQGSDHNLLPYMLLAHIDVVPAPPESWEVPPFSGEERDGYIYGRGTLDDKNCVIGILQSLEFLLKRGHKPRRSFYIGLGHDEEISGHKGAQKIVEKLQSQGVKLAFVLDEGLAVLDGVIQGISQPVALVGTTEKGSVTLDLTVNRLPGHSSMPPSETSIGILAAAVSRHFLCLDWQSRLEQNMMPNMFGNGPEQDMFEHLSTKFDFPLNIIMANLWLFSPILSRILELSPSTNAIVRTTTALTIFKAGIKSNVIPPTATATVNFRLHPAQTVQEVLDIVQNTIKDERVELSVLNSFDPLPVSPNDMSLGYHILQRTIHDVFSGPPVAPGVCVGNTDSRHFVNLTNSIYRFSPVVLKKEDVDRIHGLNERISKEAIELLVQFYIQLIQNSDTDNIPPPHLDTHEL</sequence>
<evidence type="ECO:0000256" key="15">
    <source>
        <dbReference type="ARBA" id="ARBA00048145"/>
    </source>
</evidence>
<keyword evidence="29" id="KW-0812">Transmembrane</keyword>
<keyword evidence="29" id="KW-1133">Transmembrane helix</keyword>
<evidence type="ECO:0000256" key="10">
    <source>
        <dbReference type="ARBA" id="ARBA00047567"/>
    </source>
</evidence>
<dbReference type="PANTHER" id="PTHR45962">
    <property type="entry name" value="N-FATTY-ACYL-AMINO ACID SYNTHASE/HYDROLASE PM20D1"/>
    <property type="match status" value="1"/>
</dbReference>
<evidence type="ECO:0000256" key="19">
    <source>
        <dbReference type="ARBA" id="ARBA00048597"/>
    </source>
</evidence>
<keyword evidence="4 28" id="KW-0479">Metal-binding</keyword>
<proteinExistence type="inferred from homology"/>
<comment type="catalytic activity">
    <reaction evidence="18">
        <text>an N-acyl-L-amino acid + H2O = an L-alpha-amino acid + a carboxylate</text>
        <dbReference type="Rhea" id="RHEA:15565"/>
        <dbReference type="ChEBI" id="CHEBI:15377"/>
        <dbReference type="ChEBI" id="CHEBI:29067"/>
        <dbReference type="ChEBI" id="CHEBI:59869"/>
        <dbReference type="ChEBI" id="CHEBI:59874"/>
        <dbReference type="EC" id="3.5.1.14"/>
    </reaction>
    <physiologicalReaction direction="left-to-right" evidence="18">
        <dbReference type="Rhea" id="RHEA:15566"/>
    </physiologicalReaction>
    <physiologicalReaction direction="right-to-left" evidence="18">
        <dbReference type="Rhea" id="RHEA:15567"/>
    </physiologicalReaction>
</comment>
<comment type="catalytic activity">
    <reaction evidence="20">
        <text>N-(9Z-octadecenoyl)-L-glutamine + H2O = L-glutamine + (9Z)-octadecenoate</text>
        <dbReference type="Rhea" id="RHEA:51356"/>
        <dbReference type="ChEBI" id="CHEBI:15377"/>
        <dbReference type="ChEBI" id="CHEBI:30823"/>
        <dbReference type="ChEBI" id="CHEBI:58359"/>
        <dbReference type="ChEBI" id="CHEBI:134033"/>
    </reaction>
    <physiologicalReaction direction="left-to-right" evidence="20">
        <dbReference type="Rhea" id="RHEA:51357"/>
    </physiologicalReaction>
</comment>
<reference evidence="31" key="2">
    <citation type="submission" date="2020-05" db="UniProtKB">
        <authorList>
            <consortium name="Ensembl"/>
        </authorList>
    </citation>
    <scope>IDENTIFICATION</scope>
</reference>
<comment type="catalytic activity">
    <reaction evidence="17">
        <text>N-(5Z,8Z,11Z,14Z)-eicosatetraenoyl-glycine + H2O = (5Z,8Z,11Z,14Z)-eicosatetraenoate + glycine</text>
        <dbReference type="Rhea" id="RHEA:64108"/>
        <dbReference type="ChEBI" id="CHEBI:15377"/>
        <dbReference type="ChEBI" id="CHEBI:32395"/>
        <dbReference type="ChEBI" id="CHEBI:57305"/>
        <dbReference type="ChEBI" id="CHEBI:59002"/>
    </reaction>
    <physiologicalReaction direction="left-to-right" evidence="17">
        <dbReference type="Rhea" id="RHEA:64109"/>
    </physiologicalReaction>
    <physiologicalReaction direction="right-to-left" evidence="17">
        <dbReference type="Rhea" id="RHEA:64110"/>
    </physiologicalReaction>
</comment>
<dbReference type="GO" id="GO:0046872">
    <property type="term" value="F:metal ion binding"/>
    <property type="evidence" value="ECO:0007669"/>
    <property type="project" value="UniProtKB-KW"/>
</dbReference>
<feature type="transmembrane region" description="Helical" evidence="29">
    <location>
        <begin position="12"/>
        <end position="30"/>
    </location>
</feature>
<dbReference type="CDD" id="cd05674">
    <property type="entry name" value="M20_yscS"/>
    <property type="match status" value="1"/>
</dbReference>
<comment type="similarity">
    <text evidence="2">Belongs to the peptidase M20A family.</text>
</comment>
<dbReference type="InterPro" id="IPR017141">
    <property type="entry name" value="Pept_M20_carboxypep"/>
</dbReference>
<dbReference type="Pfam" id="PF01546">
    <property type="entry name" value="Peptidase_M20"/>
    <property type="match status" value="1"/>
</dbReference>
<comment type="catalytic activity">
    <reaction evidence="14">
        <text>N-hexadecanoyl-L-phenylalanine + H2O = hexadecanoate + L-phenylalanine</text>
        <dbReference type="Rhea" id="RHEA:64124"/>
        <dbReference type="ChEBI" id="CHEBI:7896"/>
        <dbReference type="ChEBI" id="CHEBI:15377"/>
        <dbReference type="ChEBI" id="CHEBI:58095"/>
        <dbReference type="ChEBI" id="CHEBI:149699"/>
    </reaction>
    <physiologicalReaction direction="left-to-right" evidence="14">
        <dbReference type="Rhea" id="RHEA:64125"/>
    </physiologicalReaction>
</comment>
<evidence type="ECO:0000256" key="2">
    <source>
        <dbReference type="ARBA" id="ARBA00006247"/>
    </source>
</evidence>
<comment type="catalytic activity">
    <reaction evidence="26">
        <text>N-(9Z-octadecenoyl)-L-lysine + H2O = L-lysine + (9Z)-octadecenoate</text>
        <dbReference type="Rhea" id="RHEA:64192"/>
        <dbReference type="ChEBI" id="CHEBI:15377"/>
        <dbReference type="ChEBI" id="CHEBI:30823"/>
        <dbReference type="ChEBI" id="CHEBI:32551"/>
        <dbReference type="ChEBI" id="CHEBI:149731"/>
    </reaction>
    <physiologicalReaction direction="left-to-right" evidence="26">
        <dbReference type="Rhea" id="RHEA:64193"/>
    </physiologicalReaction>
</comment>
<comment type="catalytic activity">
    <reaction evidence="10">
        <text>N-(4Z,7Z,10Z,13Z,16Z,19Z-docosahexaenoyl)-L-phenylalanine + H2O = (4Z,7Z,10Z,13Z,16Z,19Z)-docosahexaenoate + L-phenylalanine</text>
        <dbReference type="Rhea" id="RHEA:64132"/>
        <dbReference type="ChEBI" id="CHEBI:15377"/>
        <dbReference type="ChEBI" id="CHEBI:58095"/>
        <dbReference type="ChEBI" id="CHEBI:77016"/>
        <dbReference type="ChEBI" id="CHEBI:149701"/>
    </reaction>
    <physiologicalReaction direction="left-to-right" evidence="10">
        <dbReference type="Rhea" id="RHEA:64133"/>
    </physiologicalReaction>
</comment>
<reference evidence="31" key="1">
    <citation type="journal article" date="2010" name="Science">
        <title>The genome of the Western clawed frog Xenopus tropicalis.</title>
        <authorList>
            <person name="Hellsten U."/>
            <person name="Harland R.M."/>
            <person name="Gilchrist M.J."/>
            <person name="Hendrix D."/>
            <person name="Jurka J."/>
            <person name="Kapitonov V."/>
            <person name="Ovcharenko I."/>
            <person name="Putnam N.H."/>
            <person name="Shu S."/>
            <person name="Taher L."/>
            <person name="Blitz I.L."/>
            <person name="Blumberg B."/>
            <person name="Dichmann D.S."/>
            <person name="Dubchak I."/>
            <person name="Amaya E."/>
            <person name="Detter J.C."/>
            <person name="Fletcher R."/>
            <person name="Gerhard D.S."/>
            <person name="Goodstein D."/>
            <person name="Graves T."/>
            <person name="Grigoriev I.V."/>
            <person name="Grimwood J."/>
            <person name="Kawashima T."/>
            <person name="Lindquist E."/>
            <person name="Lucas S.M."/>
            <person name="Mead P.E."/>
            <person name="Mitros T."/>
            <person name="Ogino H."/>
            <person name="Ohta Y."/>
            <person name="Poliakov A.V."/>
            <person name="Pollet N."/>
            <person name="Robert J."/>
            <person name="Salamov A."/>
            <person name="Sater A.K."/>
            <person name="Schmutz J."/>
            <person name="Terry A."/>
            <person name="Vize P.D."/>
            <person name="Warren W.C."/>
            <person name="Wells D."/>
            <person name="Wills A."/>
            <person name="Wilson R.K."/>
            <person name="Zimmerman L.B."/>
            <person name="Zorn A.M."/>
            <person name="Grainger R."/>
            <person name="Grammer T."/>
            <person name="Khokha M.K."/>
            <person name="Richardson P.M."/>
            <person name="Rokhsar D.S."/>
        </authorList>
    </citation>
    <scope>NUCLEOTIDE SEQUENCE [LARGE SCALE GENOMIC DNA]</scope>
    <source>
        <strain evidence="31">Nigerian</strain>
    </source>
</reference>
<accession>A0A6I8QWF6</accession>
<keyword evidence="5" id="KW-0378">Hydrolase</keyword>
<evidence type="ECO:0000256" key="26">
    <source>
        <dbReference type="ARBA" id="ARBA00049457"/>
    </source>
</evidence>
<feature type="domain" description="Peptidase M20 dimerisation" evidence="30">
    <location>
        <begin position="250"/>
        <end position="404"/>
    </location>
</feature>
<comment type="catalytic activity">
    <reaction evidence="25">
        <text>N-(5Z,8Z,11Z,14Z-eicosatetraenoyl)-L-serine + H2O = (5Z,8Z,11Z,14Z)-eicosatetraenoate + L-serine</text>
        <dbReference type="Rhea" id="RHEA:64116"/>
        <dbReference type="ChEBI" id="CHEBI:15377"/>
        <dbReference type="ChEBI" id="CHEBI:32395"/>
        <dbReference type="ChEBI" id="CHEBI:33384"/>
        <dbReference type="ChEBI" id="CHEBI:149697"/>
    </reaction>
    <physiologicalReaction direction="left-to-right" evidence="25">
        <dbReference type="Rhea" id="RHEA:64117"/>
    </physiologicalReaction>
    <physiologicalReaction direction="right-to-left" evidence="25">
        <dbReference type="Rhea" id="RHEA:64118"/>
    </physiologicalReaction>
</comment>
<dbReference type="SUPFAM" id="SSF55031">
    <property type="entry name" value="Bacterial exopeptidase dimerisation domain"/>
    <property type="match status" value="1"/>
</dbReference>
<evidence type="ECO:0000256" key="20">
    <source>
        <dbReference type="ARBA" id="ARBA00048729"/>
    </source>
</evidence>
<dbReference type="FunFam" id="1.10.150.900:FF:000003">
    <property type="entry name" value="N-fatty-acyl-amino acid synthase/hydrolase PM20D1"/>
    <property type="match status" value="1"/>
</dbReference>
<evidence type="ECO:0000256" key="24">
    <source>
        <dbReference type="ARBA" id="ARBA00048879"/>
    </source>
</evidence>
<evidence type="ECO:0000256" key="3">
    <source>
        <dbReference type="ARBA" id="ARBA00022670"/>
    </source>
</evidence>
<dbReference type="GO" id="GO:1990845">
    <property type="term" value="P:adaptive thermogenesis"/>
    <property type="evidence" value="ECO:0007669"/>
    <property type="project" value="UniProtKB-ARBA"/>
</dbReference>
<dbReference type="InterPro" id="IPR047177">
    <property type="entry name" value="Pept_M20A"/>
</dbReference>
<comment type="catalytic activity">
    <reaction evidence="21">
        <text>N-(9Z-octadecenoyl)-L-tryptophan + H2O = L-tryptophan + (9Z)-octadecenoate</text>
        <dbReference type="Rhea" id="RHEA:64176"/>
        <dbReference type="ChEBI" id="CHEBI:15377"/>
        <dbReference type="ChEBI" id="CHEBI:30823"/>
        <dbReference type="ChEBI" id="CHEBI:57912"/>
        <dbReference type="ChEBI" id="CHEBI:149733"/>
    </reaction>
    <physiologicalReaction direction="left-to-right" evidence="21">
        <dbReference type="Rhea" id="RHEA:64177"/>
    </physiologicalReaction>
</comment>
<evidence type="ECO:0000256" key="13">
    <source>
        <dbReference type="ARBA" id="ARBA00047874"/>
    </source>
</evidence>
<evidence type="ECO:0000256" key="1">
    <source>
        <dbReference type="ARBA" id="ARBA00004872"/>
    </source>
</evidence>
<evidence type="ECO:0000256" key="17">
    <source>
        <dbReference type="ARBA" id="ARBA00048402"/>
    </source>
</evidence>
<evidence type="ECO:0000256" key="29">
    <source>
        <dbReference type="SAM" id="Phobius"/>
    </source>
</evidence>
<feature type="binding site" evidence="28">
    <location>
        <position position="134"/>
    </location>
    <ligand>
        <name>Zn(2+)</name>
        <dbReference type="ChEBI" id="CHEBI:29105"/>
        <label>2</label>
    </ligand>
</feature>
<dbReference type="GO" id="GO:0006629">
    <property type="term" value="P:lipid metabolic process"/>
    <property type="evidence" value="ECO:0007669"/>
    <property type="project" value="UniProtKB-ARBA"/>
</dbReference>
<dbReference type="SUPFAM" id="SSF53187">
    <property type="entry name" value="Zn-dependent exopeptidases"/>
    <property type="match status" value="1"/>
</dbReference>
<evidence type="ECO:0000256" key="5">
    <source>
        <dbReference type="ARBA" id="ARBA00022801"/>
    </source>
</evidence>
<evidence type="ECO:0000256" key="4">
    <source>
        <dbReference type="ARBA" id="ARBA00022723"/>
    </source>
</evidence>
<evidence type="ECO:0000256" key="11">
    <source>
        <dbReference type="ARBA" id="ARBA00047723"/>
    </source>
</evidence>
<dbReference type="GO" id="GO:0043604">
    <property type="term" value="P:amide biosynthetic process"/>
    <property type="evidence" value="ECO:0007669"/>
    <property type="project" value="UniProtKB-ARBA"/>
</dbReference>
<comment type="pathway">
    <text evidence="7">Amino-acid metabolism.</text>
</comment>
<evidence type="ECO:0000256" key="14">
    <source>
        <dbReference type="ARBA" id="ARBA00047879"/>
    </source>
</evidence>
<feature type="binding site" evidence="28">
    <location>
        <position position="201"/>
    </location>
    <ligand>
        <name>Zn(2+)</name>
        <dbReference type="ChEBI" id="CHEBI:29105"/>
        <label>1</label>
    </ligand>
</feature>
<dbReference type="Bgee" id="ENSXETG00000005950">
    <property type="expression patterns" value="Expressed in liver and 8 other cell types or tissues"/>
</dbReference>
<dbReference type="InterPro" id="IPR011650">
    <property type="entry name" value="Peptidase_M20_dimer"/>
</dbReference>
<dbReference type="InterPro" id="IPR036264">
    <property type="entry name" value="Bact_exopeptidase_dim_dom"/>
</dbReference>
<comment type="catalytic activity">
    <reaction evidence="9">
        <text>(9Z)-octadecenoate + glycine = N-(9Z-octadecenoyl)glycine + H2O</text>
        <dbReference type="Rhea" id="RHEA:51316"/>
        <dbReference type="ChEBI" id="CHEBI:15377"/>
        <dbReference type="ChEBI" id="CHEBI:30823"/>
        <dbReference type="ChEBI" id="CHEBI:57305"/>
        <dbReference type="ChEBI" id="CHEBI:133992"/>
    </reaction>
    <physiologicalReaction direction="right-to-left" evidence="9">
        <dbReference type="Rhea" id="RHEA:51318"/>
    </physiologicalReaction>
</comment>
<comment type="catalytic activity">
    <reaction evidence="15">
        <text>N-(9Z-octadecenoyl)-L-methionine + H2O = (9Z)-octadecenoate + L-methionine</text>
        <dbReference type="Rhea" id="RHEA:64144"/>
        <dbReference type="ChEBI" id="CHEBI:15377"/>
        <dbReference type="ChEBI" id="CHEBI:30823"/>
        <dbReference type="ChEBI" id="CHEBI:57844"/>
        <dbReference type="ChEBI" id="CHEBI:149732"/>
    </reaction>
    <physiologicalReaction direction="left-to-right" evidence="15">
        <dbReference type="Rhea" id="RHEA:64145"/>
    </physiologicalReaction>
</comment>
<gene>
    <name evidence="31" type="primary">pm20d1</name>
</gene>
<comment type="catalytic activity">
    <reaction evidence="13">
        <text>(5Z,8Z,11Z,14Z)-eicosatetraenoate + L-phenylalanine = N-(5Z,8Z,11Z,14Z-eicosatetraenoyl)-L-phenylalanine + H2O</text>
        <dbReference type="Rhea" id="RHEA:51312"/>
        <dbReference type="ChEBI" id="CHEBI:15377"/>
        <dbReference type="ChEBI" id="CHEBI:32395"/>
        <dbReference type="ChEBI" id="CHEBI:58095"/>
        <dbReference type="ChEBI" id="CHEBI:134022"/>
    </reaction>
    <physiologicalReaction direction="left-to-right" evidence="13">
        <dbReference type="Rhea" id="RHEA:51313"/>
    </physiologicalReaction>
    <physiologicalReaction direction="right-to-left" evidence="13">
        <dbReference type="Rhea" id="RHEA:51314"/>
    </physiologicalReaction>
</comment>
<dbReference type="GO" id="GO:0004046">
    <property type="term" value="F:aminoacylase activity"/>
    <property type="evidence" value="ECO:0007669"/>
    <property type="project" value="UniProtKB-EC"/>
</dbReference>
<dbReference type="PIRSF" id="PIRSF037217">
    <property type="entry name" value="Carboxypeptidase_S"/>
    <property type="match status" value="1"/>
</dbReference>
<protein>
    <submittedName>
        <fullName evidence="31">N-fatty-acyl-amino acid synthase/hydrolase PM20D1</fullName>
    </submittedName>
</protein>
<evidence type="ECO:0000313" key="31">
    <source>
        <dbReference type="Ensembl" id="ENSXETP00000073967"/>
    </source>
</evidence>